<keyword evidence="8" id="KW-1185">Reference proteome</keyword>
<feature type="domain" description="Helicase ATP-binding" evidence="5">
    <location>
        <begin position="53"/>
        <end position="220"/>
    </location>
</feature>
<dbReference type="InterPro" id="IPR027417">
    <property type="entry name" value="P-loop_NTPase"/>
</dbReference>
<dbReference type="InterPro" id="IPR011545">
    <property type="entry name" value="DEAD/DEAH_box_helicase_dom"/>
</dbReference>
<name>A0A2I1K9D3_9LACT</name>
<dbReference type="AlphaFoldDB" id="A0A2I1K9D3"/>
<dbReference type="Pfam" id="PF00270">
    <property type="entry name" value="DEAD"/>
    <property type="match status" value="1"/>
</dbReference>
<dbReference type="GO" id="GO:0009378">
    <property type="term" value="F:four-way junction helicase activity"/>
    <property type="evidence" value="ECO:0007669"/>
    <property type="project" value="TreeGrafter"/>
</dbReference>
<dbReference type="GO" id="GO:0043590">
    <property type="term" value="C:bacterial nucleoid"/>
    <property type="evidence" value="ECO:0007669"/>
    <property type="project" value="TreeGrafter"/>
</dbReference>
<dbReference type="GO" id="GO:0005737">
    <property type="term" value="C:cytoplasm"/>
    <property type="evidence" value="ECO:0007669"/>
    <property type="project" value="TreeGrafter"/>
</dbReference>
<gene>
    <name evidence="7" type="ORF">CYJ27_01930</name>
</gene>
<reference evidence="7 8" key="1">
    <citation type="submission" date="2017-12" db="EMBL/GenBank/DDBJ databases">
        <title>Phylogenetic diversity of female urinary microbiome.</title>
        <authorList>
            <person name="Thomas-White K."/>
            <person name="Wolfe A.J."/>
        </authorList>
    </citation>
    <scope>NUCLEOTIDE SEQUENCE [LARGE SCALE GENOMIC DNA]</scope>
    <source>
        <strain evidence="7 8">UMB0844</strain>
    </source>
</reference>
<dbReference type="GO" id="GO:0030894">
    <property type="term" value="C:replisome"/>
    <property type="evidence" value="ECO:0007669"/>
    <property type="project" value="TreeGrafter"/>
</dbReference>
<dbReference type="GO" id="GO:0005524">
    <property type="term" value="F:ATP binding"/>
    <property type="evidence" value="ECO:0007669"/>
    <property type="project" value="UniProtKB-KW"/>
</dbReference>
<protein>
    <submittedName>
        <fullName evidence="7">ATP-dependent helicase</fullName>
    </submittedName>
</protein>
<evidence type="ECO:0000313" key="7">
    <source>
        <dbReference type="EMBL" id="PKY92217.1"/>
    </source>
</evidence>
<dbReference type="GO" id="GO:0043138">
    <property type="term" value="F:3'-5' DNA helicase activity"/>
    <property type="evidence" value="ECO:0007669"/>
    <property type="project" value="TreeGrafter"/>
</dbReference>
<evidence type="ECO:0000256" key="3">
    <source>
        <dbReference type="ARBA" id="ARBA00022806"/>
    </source>
</evidence>
<dbReference type="GO" id="GO:0003676">
    <property type="term" value="F:nucleic acid binding"/>
    <property type="evidence" value="ECO:0007669"/>
    <property type="project" value="InterPro"/>
</dbReference>
<dbReference type="PANTHER" id="PTHR13710">
    <property type="entry name" value="DNA HELICASE RECQ FAMILY MEMBER"/>
    <property type="match status" value="1"/>
</dbReference>
<evidence type="ECO:0000256" key="2">
    <source>
        <dbReference type="ARBA" id="ARBA00022801"/>
    </source>
</evidence>
<dbReference type="GO" id="GO:0006281">
    <property type="term" value="P:DNA repair"/>
    <property type="evidence" value="ECO:0007669"/>
    <property type="project" value="TreeGrafter"/>
</dbReference>
<dbReference type="Proteomes" id="UP000234775">
    <property type="component" value="Unassembled WGS sequence"/>
</dbReference>
<keyword evidence="3 7" id="KW-0347">Helicase</keyword>
<evidence type="ECO:0000259" key="5">
    <source>
        <dbReference type="PROSITE" id="PS51192"/>
    </source>
</evidence>
<dbReference type="SMART" id="SM00490">
    <property type="entry name" value="HELICc"/>
    <property type="match status" value="1"/>
</dbReference>
<dbReference type="InterPro" id="IPR004589">
    <property type="entry name" value="DNA_helicase_ATP-dep_RecQ"/>
</dbReference>
<dbReference type="InterPro" id="IPR014001">
    <property type="entry name" value="Helicase_ATP-bd"/>
</dbReference>
<dbReference type="SMART" id="SM00487">
    <property type="entry name" value="DEXDc"/>
    <property type="match status" value="1"/>
</dbReference>
<dbReference type="Pfam" id="PF00271">
    <property type="entry name" value="Helicase_C"/>
    <property type="match status" value="1"/>
</dbReference>
<keyword evidence="2" id="KW-0378">Hydrolase</keyword>
<organism evidence="7 8">
    <name type="scientific">Aerococcus christensenii</name>
    <dbReference type="NCBI Taxonomy" id="87541"/>
    <lineage>
        <taxon>Bacteria</taxon>
        <taxon>Bacillati</taxon>
        <taxon>Bacillota</taxon>
        <taxon>Bacilli</taxon>
        <taxon>Lactobacillales</taxon>
        <taxon>Aerococcaceae</taxon>
        <taxon>Aerococcus</taxon>
    </lineage>
</organism>
<accession>A0A2I1K9D3</accession>
<proteinExistence type="predicted"/>
<dbReference type="CDD" id="cd17920">
    <property type="entry name" value="DEXHc_RecQ"/>
    <property type="match status" value="1"/>
</dbReference>
<dbReference type="SUPFAM" id="SSF52540">
    <property type="entry name" value="P-loop containing nucleoside triphosphate hydrolases"/>
    <property type="match status" value="1"/>
</dbReference>
<dbReference type="Gene3D" id="3.40.50.300">
    <property type="entry name" value="P-loop containing nucleotide triphosphate hydrolases"/>
    <property type="match status" value="2"/>
</dbReference>
<keyword evidence="1" id="KW-0547">Nucleotide-binding</keyword>
<dbReference type="EMBL" id="PKGZ01000001">
    <property type="protein sequence ID" value="PKY92217.1"/>
    <property type="molecule type" value="Genomic_DNA"/>
</dbReference>
<dbReference type="GO" id="GO:0006310">
    <property type="term" value="P:DNA recombination"/>
    <property type="evidence" value="ECO:0007669"/>
    <property type="project" value="InterPro"/>
</dbReference>
<keyword evidence="4" id="KW-0067">ATP-binding</keyword>
<evidence type="ECO:0000313" key="8">
    <source>
        <dbReference type="Proteomes" id="UP000234775"/>
    </source>
</evidence>
<evidence type="ECO:0000256" key="1">
    <source>
        <dbReference type="ARBA" id="ARBA00022741"/>
    </source>
</evidence>
<sequence>MTTLSDSIQPPLIGLFVIGKLQIRRRQFDVDLDQLLKEKTPYKTFRPGQKEALTALIEGRHTLAILATGSGKSLIYQLYHRLVPGLVVMVSPLQALMEDQVLQLQQAGFKRSVALHSMTTGRDRRFILSHLPQWDFLILSPEMLAQPKILKPLSQVPIRLFVVDEAHCISQWGKDFRSDYTGLLACRKVLHFPLTLALTATANRRIQEDIETFLLEKEEPLQRVTFSMDRPNLFYGQVKVEESQKREALLSWLKILPKPGIIYVHQKEELEDLASFLEEKTPFRLDTYHADRRSEDRLSIQADFQANRLDFILATSAFGMGINQVKTRFVLHYHLPQSLNEYVQEAGRCGRDGCQAMVLSLYTENEWRRLKFFQDKLWEEREGVLANLEAYYRMKERKKKRFLEQLPEELRERLLFYSNHYRWIEEAKTHYMDYLKVRSQEIQEVLAFLTGKTCLRQQLLRSFDQVLEASSSSWCCSNCQTLDKNSEILQAYLKSGEAKFLNQEEVQREDWRRRLQKLFQTKP</sequence>
<evidence type="ECO:0000256" key="4">
    <source>
        <dbReference type="ARBA" id="ARBA00022840"/>
    </source>
</evidence>
<feature type="domain" description="Helicase C-terminal" evidence="6">
    <location>
        <begin position="248"/>
        <end position="414"/>
    </location>
</feature>
<dbReference type="GO" id="GO:0016787">
    <property type="term" value="F:hydrolase activity"/>
    <property type="evidence" value="ECO:0007669"/>
    <property type="project" value="UniProtKB-KW"/>
</dbReference>
<dbReference type="PROSITE" id="PS51194">
    <property type="entry name" value="HELICASE_CTER"/>
    <property type="match status" value="1"/>
</dbReference>
<dbReference type="PANTHER" id="PTHR13710:SF84">
    <property type="entry name" value="ATP-DEPENDENT DNA HELICASE RECS-RELATED"/>
    <property type="match status" value="1"/>
</dbReference>
<dbReference type="NCBIfam" id="TIGR00614">
    <property type="entry name" value="recQ_fam"/>
    <property type="match status" value="1"/>
</dbReference>
<evidence type="ECO:0000259" key="6">
    <source>
        <dbReference type="PROSITE" id="PS51194"/>
    </source>
</evidence>
<dbReference type="PROSITE" id="PS51192">
    <property type="entry name" value="HELICASE_ATP_BIND_1"/>
    <property type="match status" value="1"/>
</dbReference>
<dbReference type="InterPro" id="IPR001650">
    <property type="entry name" value="Helicase_C-like"/>
</dbReference>
<comment type="caution">
    <text evidence="7">The sequence shown here is derived from an EMBL/GenBank/DDBJ whole genome shotgun (WGS) entry which is preliminary data.</text>
</comment>